<dbReference type="RefSeq" id="WP_215580508.1">
    <property type="nucleotide sequence ID" value="NZ_CP073754.1"/>
</dbReference>
<keyword evidence="3" id="KW-1185">Reference proteome</keyword>
<evidence type="ECO:0000313" key="2">
    <source>
        <dbReference type="EMBL" id="QWF69904.1"/>
    </source>
</evidence>
<dbReference type="Proteomes" id="UP000676649">
    <property type="component" value="Chromosome"/>
</dbReference>
<reference evidence="2" key="1">
    <citation type="submission" date="2021-04" db="EMBL/GenBank/DDBJ databases">
        <title>Draft genome sequence data of methanotrophic Methylovulum sp. strain S1L and Methylomonas sp. strain S2AM isolated from boreal lake water columns.</title>
        <authorList>
            <person name="Rissanen A.J."/>
            <person name="Mangayil R."/>
            <person name="Svenning M.M."/>
            <person name="Khanongnuch R."/>
        </authorList>
    </citation>
    <scope>NUCLEOTIDE SEQUENCE</scope>
    <source>
        <strain evidence="2">S2AM</strain>
    </source>
</reference>
<protein>
    <submittedName>
        <fullName evidence="2">Thiosulfate oxidation carrier protein SoxY</fullName>
    </submittedName>
</protein>
<gene>
    <name evidence="2" type="ORF">KEF85_11125</name>
</gene>
<dbReference type="Gene3D" id="2.60.40.2470">
    <property type="entry name" value="SoxY domain"/>
    <property type="match status" value="1"/>
</dbReference>
<organism evidence="2 3">
    <name type="scientific">Methylomonas paludis</name>
    <dbReference type="NCBI Taxonomy" id="1173101"/>
    <lineage>
        <taxon>Bacteria</taxon>
        <taxon>Pseudomonadati</taxon>
        <taxon>Pseudomonadota</taxon>
        <taxon>Gammaproteobacteria</taxon>
        <taxon>Methylococcales</taxon>
        <taxon>Methylococcaceae</taxon>
        <taxon>Methylomonas</taxon>
    </lineage>
</organism>
<dbReference type="InterPro" id="IPR032711">
    <property type="entry name" value="SoxY"/>
</dbReference>
<feature type="domain" description="Ig-like SoxY" evidence="1">
    <location>
        <begin position="45"/>
        <end position="147"/>
    </location>
</feature>
<dbReference type="PROSITE" id="PS51318">
    <property type="entry name" value="TAT"/>
    <property type="match status" value="1"/>
</dbReference>
<dbReference type="PIRSF" id="PIRSF010312">
    <property type="entry name" value="Sulphur_oxidation_SoxY"/>
    <property type="match status" value="1"/>
</dbReference>
<evidence type="ECO:0000259" key="1">
    <source>
        <dbReference type="Pfam" id="PF13501"/>
    </source>
</evidence>
<dbReference type="AlphaFoldDB" id="A0A975R964"/>
<evidence type="ECO:0000313" key="3">
    <source>
        <dbReference type="Proteomes" id="UP000676649"/>
    </source>
</evidence>
<accession>A0A975R964</accession>
<dbReference type="EMBL" id="CP073754">
    <property type="protein sequence ID" value="QWF69904.1"/>
    <property type="molecule type" value="Genomic_DNA"/>
</dbReference>
<name>A0A975R964_9GAMM</name>
<dbReference type="InterPro" id="IPR006311">
    <property type="entry name" value="TAT_signal"/>
</dbReference>
<proteinExistence type="predicted"/>
<dbReference type="InterPro" id="IPR038162">
    <property type="entry name" value="SoxY_sf"/>
</dbReference>
<dbReference type="Pfam" id="PF13501">
    <property type="entry name" value="SoxY"/>
    <property type="match status" value="1"/>
</dbReference>
<dbReference type="KEGG" id="mpad:KEF85_11125"/>
<dbReference type="InterPro" id="IPR016568">
    <property type="entry name" value="Sulphur_oxidation_SoxY"/>
</dbReference>
<sequence length="150" mass="16266">MLINRRFFLKFSFYTGLAGALFRPWQIARSAGAFSTGSYQATLYSLFGEQTVAVSDLVKLQLPAIAEDGAVVPITISSDLDNIEHIWILVEKNPTPLAAELVLTSPALAFMTTRIKMAESCAVVVVVKTPALLLMNQQWVKVMQGGCGTG</sequence>